<evidence type="ECO:0000313" key="3">
    <source>
        <dbReference type="Proteomes" id="UP000192936"/>
    </source>
</evidence>
<proteinExistence type="predicted"/>
<gene>
    <name evidence="2" type="ORF">SAMN02982917_3954</name>
</gene>
<dbReference type="Proteomes" id="UP000192936">
    <property type="component" value="Unassembled WGS sequence"/>
</dbReference>
<evidence type="ECO:0000313" key="2">
    <source>
        <dbReference type="EMBL" id="SMF70889.1"/>
    </source>
</evidence>
<sequence length="269" mass="28666">MRGKALEDGDTETRRVYVFLAGHGIRAKTVDRNEETCFLAGDFRPLNSSLAAGLVPCDSFRRALLSGRFDEAILFTDCCRSQTARSTLVAQQVSDYSGQPTEPCSIAFAAQDSMLAYETTNPPVRGAFSSALMRGLRTHRIGAVAALHAAPLRQYVIDNIKDFTTSGQVPNMWFQPDPDGPLIVSGFPAAAAPPPIGPLIDVSALVAGTQLILNGGDNKPLPGMAPFVVAGPTLQMPPLAPGLYLIEIADGTGRYSMFKHPSVEPVHVG</sequence>
<evidence type="ECO:0000259" key="1">
    <source>
        <dbReference type="Pfam" id="PF00656"/>
    </source>
</evidence>
<dbReference type="STRING" id="286727.SAMN02982917_3954"/>
<dbReference type="InterPro" id="IPR011600">
    <property type="entry name" value="Pept_C14_caspase"/>
</dbReference>
<dbReference type="Gene3D" id="3.40.50.1460">
    <property type="match status" value="1"/>
</dbReference>
<name>A0A1X7GJV7_9PROT</name>
<dbReference type="AlphaFoldDB" id="A0A1X7GJV7"/>
<feature type="domain" description="Peptidase C14 caspase" evidence="1">
    <location>
        <begin position="16"/>
        <end position="140"/>
    </location>
</feature>
<dbReference type="Pfam" id="PF00656">
    <property type="entry name" value="Peptidase_C14"/>
    <property type="match status" value="1"/>
</dbReference>
<dbReference type="GO" id="GO:0006508">
    <property type="term" value="P:proteolysis"/>
    <property type="evidence" value="ECO:0007669"/>
    <property type="project" value="InterPro"/>
</dbReference>
<dbReference type="EMBL" id="FXAK01000007">
    <property type="protein sequence ID" value="SMF70889.1"/>
    <property type="molecule type" value="Genomic_DNA"/>
</dbReference>
<accession>A0A1X7GJV7</accession>
<protein>
    <recommendedName>
        <fullName evidence="1">Peptidase C14 caspase domain-containing protein</fullName>
    </recommendedName>
</protein>
<organism evidence="2 3">
    <name type="scientific">Azospirillum oryzae</name>
    <dbReference type="NCBI Taxonomy" id="286727"/>
    <lineage>
        <taxon>Bacteria</taxon>
        <taxon>Pseudomonadati</taxon>
        <taxon>Pseudomonadota</taxon>
        <taxon>Alphaproteobacteria</taxon>
        <taxon>Rhodospirillales</taxon>
        <taxon>Azospirillaceae</taxon>
        <taxon>Azospirillum</taxon>
    </lineage>
</organism>
<reference evidence="2 3" key="1">
    <citation type="submission" date="2017-04" db="EMBL/GenBank/DDBJ databases">
        <authorList>
            <person name="Afonso C.L."/>
            <person name="Miller P.J."/>
            <person name="Scott M.A."/>
            <person name="Spackman E."/>
            <person name="Goraichik I."/>
            <person name="Dimitrov K.M."/>
            <person name="Suarez D.L."/>
            <person name="Swayne D.E."/>
        </authorList>
    </citation>
    <scope>NUCLEOTIDE SEQUENCE [LARGE SCALE GENOMIC DNA]</scope>
    <source>
        <strain evidence="2 3">A2P</strain>
    </source>
</reference>
<dbReference type="GO" id="GO:0004197">
    <property type="term" value="F:cysteine-type endopeptidase activity"/>
    <property type="evidence" value="ECO:0007669"/>
    <property type="project" value="InterPro"/>
</dbReference>